<evidence type="ECO:0000313" key="3">
    <source>
        <dbReference type="Proteomes" id="UP000196368"/>
    </source>
</evidence>
<feature type="chain" id="PRO_5013254908" description="Haem-binding uptake Tiki superfamily ChaN domain-containing protein" evidence="1">
    <location>
        <begin position="25"/>
        <end position="425"/>
    </location>
</feature>
<dbReference type="AlphaFoldDB" id="A0A1Y4DD24"/>
<dbReference type="Proteomes" id="UP000196368">
    <property type="component" value="Unassembled WGS sequence"/>
</dbReference>
<comment type="caution">
    <text evidence="2">The sequence shown here is derived from an EMBL/GenBank/DDBJ whole genome shotgun (WGS) entry which is preliminary data.</text>
</comment>
<keyword evidence="1" id="KW-0732">Signal</keyword>
<evidence type="ECO:0000313" key="2">
    <source>
        <dbReference type="EMBL" id="OUO57034.1"/>
    </source>
</evidence>
<organism evidence="2 3">
    <name type="scientific">Candidatus Avelusimicrobium gallicola</name>
    <dbReference type="NCBI Taxonomy" id="2562704"/>
    <lineage>
        <taxon>Bacteria</taxon>
        <taxon>Pseudomonadati</taxon>
        <taxon>Elusimicrobiota</taxon>
        <taxon>Elusimicrobia</taxon>
        <taxon>Elusimicrobiales</taxon>
        <taxon>Elusimicrobiaceae</taxon>
        <taxon>Candidatus Avelusimicrobium</taxon>
    </lineage>
</organism>
<feature type="signal peptide" evidence="1">
    <location>
        <begin position="1"/>
        <end position="24"/>
    </location>
</feature>
<dbReference type="RefSeq" id="WP_087288212.1">
    <property type="nucleotide sequence ID" value="NZ_NFJD01000002.1"/>
</dbReference>
<name>A0A1Y4DD24_9BACT</name>
<evidence type="ECO:0008006" key="4">
    <source>
        <dbReference type="Google" id="ProtNLM"/>
    </source>
</evidence>
<reference evidence="3" key="1">
    <citation type="submission" date="2017-04" db="EMBL/GenBank/DDBJ databases">
        <title>Function of individual gut microbiota members based on whole genome sequencing of pure cultures obtained from chicken caecum.</title>
        <authorList>
            <person name="Medvecky M."/>
            <person name="Cejkova D."/>
            <person name="Polansky O."/>
            <person name="Karasova D."/>
            <person name="Kubasova T."/>
            <person name="Cizek A."/>
            <person name="Rychlik I."/>
        </authorList>
    </citation>
    <scope>NUCLEOTIDE SEQUENCE [LARGE SCALE GENOMIC DNA]</scope>
    <source>
        <strain evidence="3">An273</strain>
    </source>
</reference>
<gene>
    <name evidence="2" type="ORF">B5F75_04090</name>
</gene>
<sequence length="425" mass="47969">MLKRILLGSLFILSSLGTPLQAWAQKQLVPALRAAGAGSVKKAAGASVLHWAPPVSVKGPFSYVPPVQISLQQLESLSAAVNRSVLLQQSRRGTLRELDEIEKFIFSNAPQALRLQAVKFLALGFTAEQARLFLDWYPFLTTNTRFAVENNDWLLRIAPNFKKQAAYVMAHQADIHAALQITEIDRPGLLAQTIGPENRLILVGEVHGRANLQAEMAALLRQYHARYPKRKIVLFSEFLPSSHPSFWQAGQAVPADFFEKNPDFANEIYRLGQSLSMDIYGLEDIRFTYQKTVELSQLEFTVANTSFRVMPVRNKYWEGIIRRVMEQTLRQTPDAVFFVYAGNKHISKSIAESLARMLQDKKPFCIELRNGFQSGFLGLLQGKTPYRMAEVDKPYLMTWKKDSNYSSVLGFDAQVLLPFETPAMP</sequence>
<keyword evidence="3" id="KW-1185">Reference proteome</keyword>
<accession>A0A1Y4DD24</accession>
<dbReference type="OrthoDB" id="9816309at2"/>
<protein>
    <recommendedName>
        <fullName evidence="4">Haem-binding uptake Tiki superfamily ChaN domain-containing protein</fullName>
    </recommendedName>
</protein>
<dbReference type="EMBL" id="NFJD01000002">
    <property type="protein sequence ID" value="OUO57034.1"/>
    <property type="molecule type" value="Genomic_DNA"/>
</dbReference>
<evidence type="ECO:0000256" key="1">
    <source>
        <dbReference type="SAM" id="SignalP"/>
    </source>
</evidence>
<proteinExistence type="predicted"/>